<dbReference type="AlphaFoldDB" id="A0A9D2LDZ3"/>
<organism evidence="3 4">
    <name type="scientific">Candidatus Brachybacterium merdavium</name>
    <dbReference type="NCBI Taxonomy" id="2838513"/>
    <lineage>
        <taxon>Bacteria</taxon>
        <taxon>Bacillati</taxon>
        <taxon>Actinomycetota</taxon>
        <taxon>Actinomycetes</taxon>
        <taxon>Micrococcales</taxon>
        <taxon>Dermabacteraceae</taxon>
        <taxon>Brachybacterium</taxon>
    </lineage>
</organism>
<evidence type="ECO:0000313" key="3">
    <source>
        <dbReference type="EMBL" id="HJB10841.1"/>
    </source>
</evidence>
<feature type="compositionally biased region" description="Basic and acidic residues" evidence="1">
    <location>
        <begin position="73"/>
        <end position="87"/>
    </location>
</feature>
<gene>
    <name evidence="3" type="ORF">H9786_10000</name>
</gene>
<reference evidence="3" key="2">
    <citation type="submission" date="2021-04" db="EMBL/GenBank/DDBJ databases">
        <authorList>
            <person name="Gilroy R."/>
        </authorList>
    </citation>
    <scope>NUCLEOTIDE SEQUENCE</scope>
    <source>
        <strain evidence="3">ChiHjej13B12-24818</strain>
    </source>
</reference>
<evidence type="ECO:0000256" key="1">
    <source>
        <dbReference type="SAM" id="MobiDB-lite"/>
    </source>
</evidence>
<feature type="transmembrane region" description="Helical" evidence="2">
    <location>
        <begin position="139"/>
        <end position="158"/>
    </location>
</feature>
<proteinExistence type="predicted"/>
<protein>
    <submittedName>
        <fullName evidence="3">Uncharacterized protein</fullName>
    </submittedName>
</protein>
<keyword evidence="2" id="KW-1133">Transmembrane helix</keyword>
<accession>A0A9D2LDZ3</accession>
<evidence type="ECO:0000256" key="2">
    <source>
        <dbReference type="SAM" id="Phobius"/>
    </source>
</evidence>
<keyword evidence="2" id="KW-0812">Transmembrane</keyword>
<name>A0A9D2LDZ3_9MICO</name>
<comment type="caution">
    <text evidence="3">The sequence shown here is derived from an EMBL/GenBank/DDBJ whole genome shotgun (WGS) entry which is preliminary data.</text>
</comment>
<sequence>MSSSWGNDRHGPGGDPSWLGGKDRQTAGGSADGGQSTVWSSDFSAEPDSPVVDSDFGPGGQSSSGALPVRGPEFGRVDEANARRSSNEDGGWMAEFASELGTRSGGGRRVRGLLPQLLVAAVAIAIIIFAAVMTGSFSGSNFAFFLLVFILPILRRLSRSITRGNRRR</sequence>
<feature type="compositionally biased region" description="Polar residues" evidence="1">
    <location>
        <begin position="33"/>
        <end position="43"/>
    </location>
</feature>
<keyword evidence="2" id="KW-0472">Membrane</keyword>
<evidence type="ECO:0000313" key="4">
    <source>
        <dbReference type="Proteomes" id="UP000823823"/>
    </source>
</evidence>
<feature type="region of interest" description="Disordered" evidence="1">
    <location>
        <begin position="1"/>
        <end position="88"/>
    </location>
</feature>
<feature type="transmembrane region" description="Helical" evidence="2">
    <location>
        <begin position="113"/>
        <end position="133"/>
    </location>
</feature>
<dbReference type="EMBL" id="DWZH01000079">
    <property type="protein sequence ID" value="HJB10841.1"/>
    <property type="molecule type" value="Genomic_DNA"/>
</dbReference>
<reference evidence="3" key="1">
    <citation type="journal article" date="2021" name="PeerJ">
        <title>Extensive microbial diversity within the chicken gut microbiome revealed by metagenomics and culture.</title>
        <authorList>
            <person name="Gilroy R."/>
            <person name="Ravi A."/>
            <person name="Getino M."/>
            <person name="Pursley I."/>
            <person name="Horton D.L."/>
            <person name="Alikhan N.F."/>
            <person name="Baker D."/>
            <person name="Gharbi K."/>
            <person name="Hall N."/>
            <person name="Watson M."/>
            <person name="Adriaenssens E.M."/>
            <person name="Foster-Nyarko E."/>
            <person name="Jarju S."/>
            <person name="Secka A."/>
            <person name="Antonio M."/>
            <person name="Oren A."/>
            <person name="Chaudhuri R.R."/>
            <person name="La Ragione R."/>
            <person name="Hildebrand F."/>
            <person name="Pallen M.J."/>
        </authorList>
    </citation>
    <scope>NUCLEOTIDE SEQUENCE</scope>
    <source>
        <strain evidence="3">ChiHjej13B12-24818</strain>
    </source>
</reference>
<dbReference type="Proteomes" id="UP000823823">
    <property type="component" value="Unassembled WGS sequence"/>
</dbReference>